<evidence type="ECO:0000313" key="3">
    <source>
        <dbReference type="Proteomes" id="UP000234254"/>
    </source>
</evidence>
<evidence type="ECO:0000256" key="1">
    <source>
        <dbReference type="SAM" id="Phobius"/>
    </source>
</evidence>
<proteinExistence type="predicted"/>
<keyword evidence="1" id="KW-0472">Membrane</keyword>
<comment type="caution">
    <text evidence="2">The sequence shown here is derived from an EMBL/GenBank/DDBJ whole genome shotgun (WGS) entry which is preliminary data.</text>
</comment>
<feature type="transmembrane region" description="Helical" evidence="1">
    <location>
        <begin position="94"/>
        <end position="120"/>
    </location>
</feature>
<dbReference type="RefSeq" id="XP_024693428.1">
    <property type="nucleotide sequence ID" value="XM_024832754.1"/>
</dbReference>
<gene>
    <name evidence="2" type="ORF">P168DRAFT_140150</name>
</gene>
<dbReference type="GeneID" id="36540276"/>
<keyword evidence="1" id="KW-1133">Transmembrane helix</keyword>
<keyword evidence="3" id="KW-1185">Reference proteome</keyword>
<evidence type="ECO:0000313" key="2">
    <source>
        <dbReference type="EMBL" id="PKY04834.1"/>
    </source>
</evidence>
<dbReference type="Proteomes" id="UP000234254">
    <property type="component" value="Unassembled WGS sequence"/>
</dbReference>
<name>A0A2I1D4M8_ASPC2</name>
<organism evidence="2 3">
    <name type="scientific">Aspergillus campestris (strain IBT 28561)</name>
    <dbReference type="NCBI Taxonomy" id="1392248"/>
    <lineage>
        <taxon>Eukaryota</taxon>
        <taxon>Fungi</taxon>
        <taxon>Dikarya</taxon>
        <taxon>Ascomycota</taxon>
        <taxon>Pezizomycotina</taxon>
        <taxon>Eurotiomycetes</taxon>
        <taxon>Eurotiomycetidae</taxon>
        <taxon>Eurotiales</taxon>
        <taxon>Aspergillaceae</taxon>
        <taxon>Aspergillus</taxon>
        <taxon>Aspergillus subgen. Circumdati</taxon>
    </lineage>
</organism>
<protein>
    <submittedName>
        <fullName evidence="2">Uncharacterized protein</fullName>
    </submittedName>
</protein>
<reference evidence="2" key="1">
    <citation type="submission" date="2016-12" db="EMBL/GenBank/DDBJ databases">
        <title>The genomes of Aspergillus section Nigri reveals drivers in fungal speciation.</title>
        <authorList>
            <consortium name="DOE Joint Genome Institute"/>
            <person name="Vesth T.C."/>
            <person name="Nybo J."/>
            <person name="Theobald S."/>
            <person name="Brandl J."/>
            <person name="Frisvad J.C."/>
            <person name="Nielsen K.F."/>
            <person name="Lyhne E.K."/>
            <person name="Kogle M.E."/>
            <person name="Kuo A."/>
            <person name="Riley R."/>
            <person name="Clum A."/>
            <person name="Nolan M."/>
            <person name="Lipzen A."/>
            <person name="Salamov A."/>
            <person name="Henrissat B."/>
            <person name="Wiebenga A."/>
            <person name="De vries R.P."/>
            <person name="Grigoriev I.V."/>
            <person name="Mortensen U.H."/>
            <person name="Andersen M.R."/>
            <person name="Baker S.E."/>
        </authorList>
    </citation>
    <scope>NUCLEOTIDE SEQUENCE</scope>
    <source>
        <strain evidence="2">IBT 28561</strain>
    </source>
</reference>
<dbReference type="EMBL" id="MSFM01000005">
    <property type="protein sequence ID" value="PKY04834.1"/>
    <property type="molecule type" value="Genomic_DNA"/>
</dbReference>
<accession>A0A2I1D4M8</accession>
<dbReference type="AlphaFoldDB" id="A0A2I1D4M8"/>
<dbReference type="VEuPathDB" id="FungiDB:P168DRAFT_140150"/>
<keyword evidence="1" id="KW-0812">Transmembrane</keyword>
<sequence>MALGMWIYLSCAAITSSIHHHPHLDDCPGFPLALFHCLSPSLTQWIQSVLHFSRIKMNREKYDEKRKRKEPYYRKSSPTISKQWRLQSVPGSHILFSFLFSTLPPCSVLSLLFFLSGCVVR</sequence>